<evidence type="ECO:0000256" key="1">
    <source>
        <dbReference type="ARBA" id="ARBA00001966"/>
    </source>
</evidence>
<keyword evidence="4" id="KW-0479">Metal-binding</keyword>
<keyword evidence="6" id="KW-0411">Iron-sulfur</keyword>
<dbReference type="SFLD" id="SFLDS00032">
    <property type="entry name" value="Radical_SAM_3-amino-3-carboxyp"/>
    <property type="match status" value="1"/>
</dbReference>
<accession>A0A0E0DNL0</accession>
<dbReference type="EnsemblPlants" id="OMERI05G07130.1">
    <property type="protein sequence ID" value="OMERI05G07130.1"/>
    <property type="gene ID" value="OMERI05G07130"/>
</dbReference>
<dbReference type="Proteomes" id="UP000008021">
    <property type="component" value="Chromosome 5"/>
</dbReference>
<dbReference type="AlphaFoldDB" id="A0A0E0DNL0"/>
<dbReference type="NCBIfam" id="TIGR00322">
    <property type="entry name" value="diphth2_R"/>
    <property type="match status" value="1"/>
</dbReference>
<dbReference type="STRING" id="40149.A0A0E0DNL0"/>
<dbReference type="GO" id="GO:0017183">
    <property type="term" value="P:protein histidyl modification to diphthamide"/>
    <property type="evidence" value="ECO:0007669"/>
    <property type="project" value="UniProtKB-UniPathway"/>
</dbReference>
<dbReference type="UniPathway" id="UPA00559"/>
<reference evidence="8" key="2">
    <citation type="submission" date="2018-05" db="EMBL/GenBank/DDBJ databases">
        <title>OmerRS3 (Oryza meridionalis Reference Sequence Version 3).</title>
        <authorList>
            <person name="Zhang J."/>
            <person name="Kudrna D."/>
            <person name="Lee S."/>
            <person name="Talag J."/>
            <person name="Welchert J."/>
            <person name="Wing R.A."/>
        </authorList>
    </citation>
    <scope>NUCLEOTIDE SEQUENCE [LARGE SCALE GENOMIC DNA]</scope>
    <source>
        <strain evidence="8">cv. OR44</strain>
    </source>
</reference>
<evidence type="ECO:0008006" key="10">
    <source>
        <dbReference type="Google" id="ProtNLM"/>
    </source>
</evidence>
<name>A0A0E0DNL0_9ORYZ</name>
<dbReference type="Pfam" id="PF01866">
    <property type="entry name" value="Diphthamide_syn"/>
    <property type="match status" value="1"/>
</dbReference>
<evidence type="ECO:0000256" key="5">
    <source>
        <dbReference type="ARBA" id="ARBA00023004"/>
    </source>
</evidence>
<dbReference type="GO" id="GO:0090560">
    <property type="term" value="F:2-(3-amino-3-carboxypropyl)histidine synthase activity"/>
    <property type="evidence" value="ECO:0007669"/>
    <property type="project" value="InterPro"/>
</dbReference>
<dbReference type="GO" id="GO:0005829">
    <property type="term" value="C:cytosol"/>
    <property type="evidence" value="ECO:0007669"/>
    <property type="project" value="EnsemblPlants"/>
</dbReference>
<comment type="cofactor">
    <cofactor evidence="1">
        <name>[4Fe-4S] cluster</name>
        <dbReference type="ChEBI" id="CHEBI:49883"/>
    </cofactor>
</comment>
<dbReference type="GO" id="GO:0051536">
    <property type="term" value="F:iron-sulfur cluster binding"/>
    <property type="evidence" value="ECO:0007669"/>
    <property type="project" value="UniProtKB-KW"/>
</dbReference>
<comment type="similarity">
    <text evidence="3">Belongs to the DPH1/DPH2 family. DPH2 subfamily.</text>
</comment>
<evidence type="ECO:0000256" key="2">
    <source>
        <dbReference type="ARBA" id="ARBA00005156"/>
    </source>
</evidence>
<dbReference type="PANTHER" id="PTHR10762:SF2">
    <property type="entry name" value="2-(3-AMINO-3-CARBOXYPROPYL)HISTIDINE SYNTHASE SUBUNIT 2"/>
    <property type="match status" value="1"/>
</dbReference>
<dbReference type="FunFam" id="3.40.50.11840:FF:000004">
    <property type="entry name" value="2-(3-amino-3-carboxypropyl)histidine synthase subunit 2"/>
    <property type="match status" value="1"/>
</dbReference>
<keyword evidence="5" id="KW-0408">Iron</keyword>
<evidence type="ECO:0000256" key="6">
    <source>
        <dbReference type="ARBA" id="ARBA00023014"/>
    </source>
</evidence>
<comment type="pathway">
    <text evidence="2">Protein modification; peptidyl-diphthamide biosynthesis.</text>
</comment>
<dbReference type="GO" id="GO:0046872">
    <property type="term" value="F:metal ion binding"/>
    <property type="evidence" value="ECO:0007669"/>
    <property type="project" value="UniProtKB-KW"/>
</dbReference>
<proteinExistence type="inferred from homology"/>
<dbReference type="FunFam" id="3.40.50.11860:FF:000001">
    <property type="entry name" value="2-(3-amino-3-carboxypropyl)histidine synthase subunit 2"/>
    <property type="match status" value="1"/>
</dbReference>
<dbReference type="InterPro" id="IPR042263">
    <property type="entry name" value="DPH1/DPH2_1"/>
</dbReference>
<dbReference type="SFLD" id="SFLDG01121">
    <property type="entry name" value="Diphthamide_biosynthesis"/>
    <property type="match status" value="1"/>
</dbReference>
<dbReference type="Gene3D" id="3.40.50.11840">
    <property type="entry name" value="Diphthamide synthesis DPH1/DPH2 domain 1"/>
    <property type="match status" value="1"/>
</dbReference>
<evidence type="ECO:0000256" key="3">
    <source>
        <dbReference type="ARBA" id="ARBA00006179"/>
    </source>
</evidence>
<dbReference type="InterPro" id="IPR016435">
    <property type="entry name" value="DPH1/DPH2"/>
</dbReference>
<organism evidence="8">
    <name type="scientific">Oryza meridionalis</name>
    <dbReference type="NCBI Taxonomy" id="40149"/>
    <lineage>
        <taxon>Eukaryota</taxon>
        <taxon>Viridiplantae</taxon>
        <taxon>Streptophyta</taxon>
        <taxon>Embryophyta</taxon>
        <taxon>Tracheophyta</taxon>
        <taxon>Spermatophyta</taxon>
        <taxon>Magnoliopsida</taxon>
        <taxon>Liliopsida</taxon>
        <taxon>Poales</taxon>
        <taxon>Poaceae</taxon>
        <taxon>BOP clade</taxon>
        <taxon>Oryzoideae</taxon>
        <taxon>Oryzeae</taxon>
        <taxon>Oryzinae</taxon>
        <taxon>Oryza</taxon>
    </lineage>
</organism>
<protein>
    <recommendedName>
        <fullName evidence="10">2-(3-amino-3-carboxypropyl)histidine synthase</fullName>
    </recommendedName>
</protein>
<reference evidence="8" key="1">
    <citation type="submission" date="2015-04" db="UniProtKB">
        <authorList>
            <consortium name="EnsemblPlants"/>
        </authorList>
    </citation>
    <scope>IDENTIFICATION</scope>
</reference>
<dbReference type="Gramene" id="OMERI05G07130.1">
    <property type="protein sequence ID" value="OMERI05G07130.1"/>
    <property type="gene ID" value="OMERI05G07130"/>
</dbReference>
<sequence length="524" mass="57286">MGDDIDARYEVPRTAEFIRARAYTRVALQGVFLFLDVKFPDEMLRDAAAVARALRRELGCGGGGGGGGGGVKLFVMADTAYNSCCVDEVGASHIDAQCVVHYGHACMSPTSNLPAFFVFGKTPLDTNACGCSLLECSRESDKRILVLYGLEYAHALDDLKAVFAELYKSHSHSVEVQYADVLCSVMSPSSAAEREQGQSNGSTHSDDLSIQSDGVPKFVNNCCHVEGSTHKYSLGGLTWSTSIDDNMEDYLLYWIGQDNSAFANIVLTFNKCDIVRYDTVANQPSRDVSHLMKILRRRYYLVEKAKDANIIGILVGTLGVAGYLHIIEQMKDLIKAAGKKSYTLVMGRPNSAKLANFPECEVFVYVSCAQTALLDSKDFLAPVITPFEAVLAFSRGREWTGEYLLDFKDLISTDKPEISGTTEEARFSFIKGGYVEDNCLEENEEQSETSLALAEVTEKALSIKNQNNDAVLYQGGAKSAIDYLKARSYRGLTGEYEGPAPDSVLTGRTGRAAGYNDEKTESTQ</sequence>
<dbReference type="PANTHER" id="PTHR10762">
    <property type="entry name" value="DIPHTHAMIDE BIOSYNTHESIS PROTEIN"/>
    <property type="match status" value="1"/>
</dbReference>
<dbReference type="HOGENOM" id="CLU_015210_1_0_1"/>
<dbReference type="Gene3D" id="3.40.50.11860">
    <property type="entry name" value="Diphthamide synthesis DPH1/DPH2 domain 3"/>
    <property type="match status" value="1"/>
</dbReference>
<feature type="region of interest" description="Disordered" evidence="7">
    <location>
        <begin position="493"/>
        <end position="524"/>
    </location>
</feature>
<evidence type="ECO:0000313" key="8">
    <source>
        <dbReference type="EnsemblPlants" id="OMERI05G07130.1"/>
    </source>
</evidence>
<dbReference type="eggNOG" id="KOG2648">
    <property type="taxonomic scope" value="Eukaryota"/>
</dbReference>
<evidence type="ECO:0000256" key="7">
    <source>
        <dbReference type="SAM" id="MobiDB-lite"/>
    </source>
</evidence>
<keyword evidence="9" id="KW-1185">Reference proteome</keyword>
<evidence type="ECO:0000313" key="9">
    <source>
        <dbReference type="Proteomes" id="UP000008021"/>
    </source>
</evidence>
<dbReference type="InterPro" id="IPR042265">
    <property type="entry name" value="DPH1/DPH2_3"/>
</dbReference>
<evidence type="ECO:0000256" key="4">
    <source>
        <dbReference type="ARBA" id="ARBA00022723"/>
    </source>
</evidence>
<dbReference type="GO" id="GO:0006979">
    <property type="term" value="P:response to oxidative stress"/>
    <property type="evidence" value="ECO:0007669"/>
    <property type="project" value="EnsemblPlants"/>
</dbReference>